<proteinExistence type="predicted"/>
<dbReference type="AlphaFoldDB" id="A0A9W6T0J3"/>
<sequence length="114" mass="12491">MTSLIINKKNKLRFEAVSGTDVSASSSTSPTAQWLGMPGYPLSVTLSIVHYGYALQTVARFAGICIHFDHMVGRHDTSSEVFILNLGWWMIRVQSGGISSSNDSPNQVCDHTFI</sequence>
<organism evidence="1 2">
    <name type="scientific">Ambrosiozyma monospora</name>
    <name type="common">Yeast</name>
    <name type="synonym">Endomycopsis monosporus</name>
    <dbReference type="NCBI Taxonomy" id="43982"/>
    <lineage>
        <taxon>Eukaryota</taxon>
        <taxon>Fungi</taxon>
        <taxon>Dikarya</taxon>
        <taxon>Ascomycota</taxon>
        <taxon>Saccharomycotina</taxon>
        <taxon>Pichiomycetes</taxon>
        <taxon>Pichiales</taxon>
        <taxon>Pichiaceae</taxon>
        <taxon>Ambrosiozyma</taxon>
    </lineage>
</organism>
<dbReference type="Proteomes" id="UP001165063">
    <property type="component" value="Unassembled WGS sequence"/>
</dbReference>
<comment type="caution">
    <text evidence="1">The sequence shown here is derived from an EMBL/GenBank/DDBJ whole genome shotgun (WGS) entry which is preliminary data.</text>
</comment>
<keyword evidence="2" id="KW-1185">Reference proteome</keyword>
<protein>
    <submittedName>
        <fullName evidence="1">Unnamed protein product</fullName>
    </submittedName>
</protein>
<gene>
    <name evidence="1" type="ORF">Amon01_000933200</name>
</gene>
<name>A0A9W6T0J3_AMBMO</name>
<evidence type="ECO:0000313" key="2">
    <source>
        <dbReference type="Proteomes" id="UP001165063"/>
    </source>
</evidence>
<dbReference type="EMBL" id="BSXU01010384">
    <property type="protein sequence ID" value="GME71969.1"/>
    <property type="molecule type" value="Genomic_DNA"/>
</dbReference>
<accession>A0A9W6T0J3</accession>
<reference evidence="1" key="1">
    <citation type="submission" date="2023-04" db="EMBL/GenBank/DDBJ databases">
        <title>Ambrosiozyma monospora NBRC 1965.</title>
        <authorList>
            <person name="Ichikawa N."/>
            <person name="Sato H."/>
            <person name="Tonouchi N."/>
        </authorList>
    </citation>
    <scope>NUCLEOTIDE SEQUENCE</scope>
    <source>
        <strain evidence="1">NBRC 1965</strain>
    </source>
</reference>
<evidence type="ECO:0000313" key="1">
    <source>
        <dbReference type="EMBL" id="GME71969.1"/>
    </source>
</evidence>